<reference evidence="2" key="1">
    <citation type="submission" date="2023-08" db="EMBL/GenBank/DDBJ databases">
        <title>A de novo genome assembly of Solanum verrucosum Schlechtendal, a Mexican diploid species geographically isolated from the other diploid A-genome species in potato relatives.</title>
        <authorList>
            <person name="Hosaka K."/>
        </authorList>
    </citation>
    <scope>NUCLEOTIDE SEQUENCE</scope>
    <source>
        <tissue evidence="2">Young leaves</tissue>
    </source>
</reference>
<proteinExistence type="predicted"/>
<evidence type="ECO:0000313" key="2">
    <source>
        <dbReference type="EMBL" id="WMV30495.1"/>
    </source>
</evidence>
<keyword evidence="3" id="KW-1185">Reference proteome</keyword>
<accession>A0AAF0R0N3</accession>
<gene>
    <name evidence="2" type="ORF">MTR67_023880</name>
</gene>
<sequence>MDPPWVTKGRGKGNNSRGRGRSSPGSSASGSSYGSLSNLPFIQRGGMSLVKLRISQKEASSSSSIHLEDIPEDNPLYAELRAYLSQKGIGDTFASIARDDINDIKSYEKIDHHWAKLFVLSYSILSYYKVALCLLC</sequence>
<feature type="compositionally biased region" description="Low complexity" evidence="1">
    <location>
        <begin position="13"/>
        <end position="34"/>
    </location>
</feature>
<evidence type="ECO:0000313" key="3">
    <source>
        <dbReference type="Proteomes" id="UP001234989"/>
    </source>
</evidence>
<dbReference type="Proteomes" id="UP001234989">
    <property type="component" value="Chromosome 5"/>
</dbReference>
<dbReference type="EMBL" id="CP133616">
    <property type="protein sequence ID" value="WMV30495.1"/>
    <property type="molecule type" value="Genomic_DNA"/>
</dbReference>
<dbReference type="AlphaFoldDB" id="A0AAF0R0N3"/>
<organism evidence="2 3">
    <name type="scientific">Solanum verrucosum</name>
    <dbReference type="NCBI Taxonomy" id="315347"/>
    <lineage>
        <taxon>Eukaryota</taxon>
        <taxon>Viridiplantae</taxon>
        <taxon>Streptophyta</taxon>
        <taxon>Embryophyta</taxon>
        <taxon>Tracheophyta</taxon>
        <taxon>Spermatophyta</taxon>
        <taxon>Magnoliopsida</taxon>
        <taxon>eudicotyledons</taxon>
        <taxon>Gunneridae</taxon>
        <taxon>Pentapetalae</taxon>
        <taxon>asterids</taxon>
        <taxon>lamiids</taxon>
        <taxon>Solanales</taxon>
        <taxon>Solanaceae</taxon>
        <taxon>Solanoideae</taxon>
        <taxon>Solaneae</taxon>
        <taxon>Solanum</taxon>
    </lineage>
</organism>
<name>A0AAF0R0N3_SOLVR</name>
<feature type="region of interest" description="Disordered" evidence="1">
    <location>
        <begin position="1"/>
        <end position="34"/>
    </location>
</feature>
<protein>
    <submittedName>
        <fullName evidence="2">Uncharacterized protein</fullName>
    </submittedName>
</protein>
<evidence type="ECO:0000256" key="1">
    <source>
        <dbReference type="SAM" id="MobiDB-lite"/>
    </source>
</evidence>